<name>A0A7W5U2L7_9MICC</name>
<sequence>MNLFARRRRAKQLEKDLGAGLWRQAHDRYVRGLDRYHQILAGVQDDELHNQLVPIGDELAAQLPRVYQLCRTAHAQYPATELRVPAGAQHLHSGLSRAANHLATTAEAEAMARLNHGRIEAVRHRADEVLRSLQEAEDHFSDD</sequence>
<gene>
    <name evidence="1" type="ORF">FHX47_001619</name>
</gene>
<reference evidence="1 2" key="1">
    <citation type="submission" date="2020-08" db="EMBL/GenBank/DDBJ databases">
        <title>Sequencing the genomes of 1000 actinobacteria strains.</title>
        <authorList>
            <person name="Klenk H.-P."/>
        </authorList>
    </citation>
    <scope>NUCLEOTIDE SEQUENCE [LARGE SCALE GENOMIC DNA]</scope>
    <source>
        <strain evidence="1 2">DSM 28238</strain>
    </source>
</reference>
<organism evidence="1 2">
    <name type="scientific">Garicola koreensis</name>
    <dbReference type="NCBI Taxonomy" id="1262554"/>
    <lineage>
        <taxon>Bacteria</taxon>
        <taxon>Bacillati</taxon>
        <taxon>Actinomycetota</taxon>
        <taxon>Actinomycetes</taxon>
        <taxon>Micrococcales</taxon>
        <taxon>Micrococcaceae</taxon>
        <taxon>Garicola</taxon>
    </lineage>
</organism>
<comment type="caution">
    <text evidence="1">The sequence shown here is derived from an EMBL/GenBank/DDBJ whole genome shotgun (WGS) entry which is preliminary data.</text>
</comment>
<evidence type="ECO:0000313" key="1">
    <source>
        <dbReference type="EMBL" id="MBB3667996.1"/>
    </source>
</evidence>
<keyword evidence="2" id="KW-1185">Reference proteome</keyword>
<dbReference type="RefSeq" id="WP_183358406.1">
    <property type="nucleotide sequence ID" value="NZ_BAABKR010000011.1"/>
</dbReference>
<proteinExistence type="predicted"/>
<protein>
    <submittedName>
        <fullName evidence="1">Uncharacterized protein</fullName>
    </submittedName>
</protein>
<evidence type="ECO:0000313" key="2">
    <source>
        <dbReference type="Proteomes" id="UP000547528"/>
    </source>
</evidence>
<dbReference type="AlphaFoldDB" id="A0A7W5U2L7"/>
<dbReference type="Proteomes" id="UP000547528">
    <property type="component" value="Unassembled WGS sequence"/>
</dbReference>
<dbReference type="EMBL" id="JACIBT010000005">
    <property type="protein sequence ID" value="MBB3667996.1"/>
    <property type="molecule type" value="Genomic_DNA"/>
</dbReference>
<accession>A0A7W5U2L7</accession>